<evidence type="ECO:0000256" key="1">
    <source>
        <dbReference type="SAM" id="MobiDB-lite"/>
    </source>
</evidence>
<organism evidence="2 3">
    <name type="scientific">Lactuca saligna</name>
    <name type="common">Willowleaf lettuce</name>
    <dbReference type="NCBI Taxonomy" id="75948"/>
    <lineage>
        <taxon>Eukaryota</taxon>
        <taxon>Viridiplantae</taxon>
        <taxon>Streptophyta</taxon>
        <taxon>Embryophyta</taxon>
        <taxon>Tracheophyta</taxon>
        <taxon>Spermatophyta</taxon>
        <taxon>Magnoliopsida</taxon>
        <taxon>eudicotyledons</taxon>
        <taxon>Gunneridae</taxon>
        <taxon>Pentapetalae</taxon>
        <taxon>asterids</taxon>
        <taxon>campanulids</taxon>
        <taxon>Asterales</taxon>
        <taxon>Asteraceae</taxon>
        <taxon>Cichorioideae</taxon>
        <taxon>Cichorieae</taxon>
        <taxon>Lactucinae</taxon>
        <taxon>Lactuca</taxon>
    </lineage>
</organism>
<feature type="compositionally biased region" description="Basic and acidic residues" evidence="1">
    <location>
        <begin position="8"/>
        <end position="27"/>
    </location>
</feature>
<protein>
    <submittedName>
        <fullName evidence="2">Uncharacterized protein</fullName>
    </submittedName>
</protein>
<dbReference type="AlphaFoldDB" id="A0AA35VWY4"/>
<accession>A0AA35VWY4</accession>
<name>A0AA35VWY4_LACSI</name>
<evidence type="ECO:0000313" key="3">
    <source>
        <dbReference type="Proteomes" id="UP001177003"/>
    </source>
</evidence>
<feature type="compositionally biased region" description="Acidic residues" evidence="1">
    <location>
        <begin position="51"/>
        <end position="60"/>
    </location>
</feature>
<dbReference type="Proteomes" id="UP001177003">
    <property type="component" value="Chromosome 1"/>
</dbReference>
<sequence length="151" mass="17162">MVSLFAETKGEVKKTATGDSSAHEQKSQSKANDNQKGNEASGSKEKGKLVDDDDEEEDEELKLKRKKRDQELDKNLQIAKEAEVAEKKLDFLITLKAFLFCSFDKIEKAPITDYNVNHSLFSFYLNHEKPLYQTWSSMKITTVEVIGPIET</sequence>
<reference evidence="2" key="1">
    <citation type="submission" date="2023-04" db="EMBL/GenBank/DDBJ databases">
        <authorList>
            <person name="Vijverberg K."/>
            <person name="Xiong W."/>
            <person name="Schranz E."/>
        </authorList>
    </citation>
    <scope>NUCLEOTIDE SEQUENCE</scope>
</reference>
<feature type="region of interest" description="Disordered" evidence="1">
    <location>
        <begin position="1"/>
        <end position="68"/>
    </location>
</feature>
<dbReference type="EMBL" id="OX465077">
    <property type="protein sequence ID" value="CAI9268693.1"/>
    <property type="molecule type" value="Genomic_DNA"/>
</dbReference>
<feature type="compositionally biased region" description="Polar residues" evidence="1">
    <location>
        <begin position="28"/>
        <end position="41"/>
    </location>
</feature>
<proteinExistence type="predicted"/>
<keyword evidence="3" id="KW-1185">Reference proteome</keyword>
<evidence type="ECO:0000313" key="2">
    <source>
        <dbReference type="EMBL" id="CAI9268693.1"/>
    </source>
</evidence>
<gene>
    <name evidence="2" type="ORF">LSALG_LOCUS9101</name>
</gene>